<keyword evidence="4" id="KW-0269">Exonuclease</keyword>
<dbReference type="NCBIfam" id="NF003765">
    <property type="entry name" value="PRK05359.1"/>
    <property type="match status" value="1"/>
</dbReference>
<dbReference type="Gene3D" id="3.30.420.10">
    <property type="entry name" value="Ribonuclease H-like superfamily/Ribonuclease H"/>
    <property type="match status" value="1"/>
</dbReference>
<dbReference type="AlphaFoldDB" id="A0A150HBY4"/>
<feature type="region of interest" description="Disordered" evidence="7">
    <location>
        <begin position="202"/>
        <end position="222"/>
    </location>
</feature>
<organism evidence="9 10">
    <name type="scientific">Brevibacterium ravenspurgense</name>
    <dbReference type="NCBI Taxonomy" id="479117"/>
    <lineage>
        <taxon>Bacteria</taxon>
        <taxon>Bacillati</taxon>
        <taxon>Actinomycetota</taxon>
        <taxon>Actinomycetes</taxon>
        <taxon>Micrococcales</taxon>
        <taxon>Brevibacteriaceae</taxon>
        <taxon>Brevibacterium</taxon>
    </lineage>
</organism>
<dbReference type="SUPFAM" id="SSF53098">
    <property type="entry name" value="Ribonuclease H-like"/>
    <property type="match status" value="1"/>
</dbReference>
<dbReference type="GO" id="GO:0003676">
    <property type="term" value="F:nucleic acid binding"/>
    <property type="evidence" value="ECO:0007669"/>
    <property type="project" value="InterPro"/>
</dbReference>
<keyword evidence="10" id="KW-1185">Reference proteome</keyword>
<comment type="caution">
    <text evidence="9">The sequence shown here is derived from an EMBL/GenBank/DDBJ whole genome shotgun (WGS) entry which is preliminary data.</text>
</comment>
<dbReference type="Pfam" id="PF00929">
    <property type="entry name" value="RNase_T"/>
    <property type="match status" value="1"/>
</dbReference>
<evidence type="ECO:0000256" key="4">
    <source>
        <dbReference type="ARBA" id="ARBA00022839"/>
    </source>
</evidence>
<feature type="compositionally biased region" description="Polar residues" evidence="7">
    <location>
        <begin position="210"/>
        <end position="222"/>
    </location>
</feature>
<evidence type="ECO:0000256" key="2">
    <source>
        <dbReference type="ARBA" id="ARBA00022722"/>
    </source>
</evidence>
<evidence type="ECO:0000256" key="3">
    <source>
        <dbReference type="ARBA" id="ARBA00022801"/>
    </source>
</evidence>
<evidence type="ECO:0000256" key="7">
    <source>
        <dbReference type="SAM" id="MobiDB-lite"/>
    </source>
</evidence>
<sequence length="222" mass="24249">MGVVAVDRIVWIDCEMTGLEVGTDELIEVAAIVTDFDLKPLDDGIDIVIKPSEAARNNMNDFVTNMHRESGLIDELDQGTTVADAQKRVLDYIRSHVPVSGKAPLGGNSVGTDKMFLQQQMPELVDYLHYRIIDVSSVKELAKRWFPSSYYSAPAKTGNHRALGDILDSIAELAYYRRAVFTADAPDSTASAKIASEITSEYFPTDSAESDQPQSPGTSADS</sequence>
<dbReference type="InterPro" id="IPR022894">
    <property type="entry name" value="Oligoribonuclease"/>
</dbReference>
<dbReference type="FunFam" id="3.30.420.10:FF:000003">
    <property type="entry name" value="Oligoribonuclease"/>
    <property type="match status" value="1"/>
</dbReference>
<proteinExistence type="inferred from homology"/>
<dbReference type="PATRIC" id="fig|479117.4.peg.71"/>
<dbReference type="SMART" id="SM00479">
    <property type="entry name" value="EXOIII"/>
    <property type="match status" value="1"/>
</dbReference>
<dbReference type="EMBL" id="LQQC01000002">
    <property type="protein sequence ID" value="KXZ59603.1"/>
    <property type="molecule type" value="Genomic_DNA"/>
</dbReference>
<evidence type="ECO:0000313" key="10">
    <source>
        <dbReference type="Proteomes" id="UP000243589"/>
    </source>
</evidence>
<evidence type="ECO:0000256" key="5">
    <source>
        <dbReference type="ARBA" id="ARBA00057155"/>
    </source>
</evidence>
<dbReference type="PANTHER" id="PTHR11046">
    <property type="entry name" value="OLIGORIBONUCLEASE, MITOCHONDRIAL"/>
    <property type="match status" value="1"/>
</dbReference>
<dbReference type="PANTHER" id="PTHR11046:SF0">
    <property type="entry name" value="OLIGORIBONUCLEASE, MITOCHONDRIAL"/>
    <property type="match status" value="1"/>
</dbReference>
<evidence type="ECO:0000259" key="8">
    <source>
        <dbReference type="SMART" id="SM00479"/>
    </source>
</evidence>
<keyword evidence="3 9" id="KW-0378">Hydrolase</keyword>
<evidence type="ECO:0000256" key="6">
    <source>
        <dbReference type="ARBA" id="ARBA00070964"/>
    </source>
</evidence>
<gene>
    <name evidence="9" type="primary">orn</name>
    <name evidence="9" type="ORF">Bravens_00073</name>
</gene>
<reference evidence="9 10" key="1">
    <citation type="submission" date="2016-01" db="EMBL/GenBank/DDBJ databases">
        <title>Use of Whole Genome Sequencing to ascertain that Brevibacterium massiliense (Roux, Raoult 2009) is a later heterotypic synonym of Brevibacterium ravenspurgense (Mages 2008).</title>
        <authorList>
            <person name="Bernier A.-M."/>
            <person name="Burdz T."/>
            <person name="Huynh C."/>
            <person name="Pachecho A.L."/>
            <person name="Wiebe D."/>
            <person name="Bonner C."/>
            <person name="Bernard K."/>
        </authorList>
    </citation>
    <scope>NUCLEOTIDE SEQUENCE [LARGE SCALE GENOMIC DNA]</scope>
    <source>
        <strain evidence="9 10">CCUG56047</strain>
    </source>
</reference>
<comment type="similarity">
    <text evidence="1">Belongs to the oligoribonuclease family.</text>
</comment>
<dbReference type="InterPro" id="IPR036397">
    <property type="entry name" value="RNaseH_sf"/>
</dbReference>
<dbReference type="CDD" id="cd06135">
    <property type="entry name" value="Orn"/>
    <property type="match status" value="1"/>
</dbReference>
<feature type="domain" description="Exonuclease" evidence="8">
    <location>
        <begin position="8"/>
        <end position="182"/>
    </location>
</feature>
<keyword evidence="2" id="KW-0540">Nuclease</keyword>
<dbReference type="GO" id="GO:0000175">
    <property type="term" value="F:3'-5'-RNA exonuclease activity"/>
    <property type="evidence" value="ECO:0007669"/>
    <property type="project" value="InterPro"/>
</dbReference>
<name>A0A150HBY4_9MICO</name>
<evidence type="ECO:0000256" key="1">
    <source>
        <dbReference type="ARBA" id="ARBA00009921"/>
    </source>
</evidence>
<protein>
    <recommendedName>
        <fullName evidence="6">Oligoribonuclease</fullName>
    </recommendedName>
</protein>
<evidence type="ECO:0000313" key="9">
    <source>
        <dbReference type="EMBL" id="KXZ59603.1"/>
    </source>
</evidence>
<dbReference type="Proteomes" id="UP000243589">
    <property type="component" value="Unassembled WGS sequence"/>
</dbReference>
<accession>A0A150HBY4</accession>
<dbReference type="InterPro" id="IPR012337">
    <property type="entry name" value="RNaseH-like_sf"/>
</dbReference>
<comment type="function">
    <text evidence="5">3'-to-5' exoribonuclease specific for small oligoribonucleotides.</text>
</comment>
<dbReference type="InterPro" id="IPR013520">
    <property type="entry name" value="Ribonucl_H"/>
</dbReference>